<evidence type="ECO:0000256" key="3">
    <source>
        <dbReference type="ARBA" id="ARBA00022490"/>
    </source>
</evidence>
<dbReference type="RefSeq" id="WP_377320142.1">
    <property type="nucleotide sequence ID" value="NZ_JBHSNF010000002.1"/>
</dbReference>
<keyword evidence="4" id="KW-0238">DNA-binding</keyword>
<evidence type="ECO:0000259" key="6">
    <source>
        <dbReference type="SMART" id="SM00528"/>
    </source>
</evidence>
<evidence type="ECO:0000256" key="5">
    <source>
        <dbReference type="SAM" id="MobiDB-lite"/>
    </source>
</evidence>
<proteinExistence type="inferred from homology"/>
<sequence length="143" mass="15107">MSISLETLSPAELKALIANAQSQMQAAHANHVQAVREKIERLLKSSGLTLADVYPTRGGKGAKGPKSVVAPKYRNPENATQTWSGRGKRPLWFVQALKKRGVTAESLLIEGAVKAAAPAKAVKKAVKKGTARKVAKTAAKKAG</sequence>
<evidence type="ECO:0000256" key="1">
    <source>
        <dbReference type="ARBA" id="ARBA00004453"/>
    </source>
</evidence>
<dbReference type="InterPro" id="IPR037150">
    <property type="entry name" value="H-NS_C_dom_sf"/>
</dbReference>
<protein>
    <submittedName>
        <fullName evidence="7">H-NS family nucleoid-associated regulatory protein</fullName>
    </submittedName>
</protein>
<comment type="similarity">
    <text evidence="2">Belongs to the histone-like protein H-NS family.</text>
</comment>
<accession>A0ABW0QNT7</accession>
<name>A0ABW0QNT7_9GAMM</name>
<dbReference type="Pfam" id="PF00816">
    <property type="entry name" value="Histone_HNS"/>
    <property type="match status" value="1"/>
</dbReference>
<comment type="subcellular location">
    <subcellularLocation>
        <location evidence="1">Cytoplasm</location>
        <location evidence="1">Nucleoid</location>
    </subcellularLocation>
</comment>
<dbReference type="SMART" id="SM00528">
    <property type="entry name" value="HNS"/>
    <property type="match status" value="1"/>
</dbReference>
<feature type="region of interest" description="Disordered" evidence="5">
    <location>
        <begin position="54"/>
        <end position="85"/>
    </location>
</feature>
<organism evidence="7 8">
    <name type="scientific">Rhodanobacter ginsengisoli</name>
    <dbReference type="NCBI Taxonomy" id="418646"/>
    <lineage>
        <taxon>Bacteria</taxon>
        <taxon>Pseudomonadati</taxon>
        <taxon>Pseudomonadota</taxon>
        <taxon>Gammaproteobacteria</taxon>
        <taxon>Lysobacterales</taxon>
        <taxon>Rhodanobacteraceae</taxon>
        <taxon>Rhodanobacter</taxon>
    </lineage>
</organism>
<keyword evidence="3" id="KW-0963">Cytoplasm</keyword>
<dbReference type="EMBL" id="JBHSNF010000002">
    <property type="protein sequence ID" value="MFC5526455.1"/>
    <property type="molecule type" value="Genomic_DNA"/>
</dbReference>
<evidence type="ECO:0000313" key="7">
    <source>
        <dbReference type="EMBL" id="MFC5526455.1"/>
    </source>
</evidence>
<dbReference type="SUPFAM" id="SSF81273">
    <property type="entry name" value="H-NS histone-like proteins"/>
    <property type="match status" value="1"/>
</dbReference>
<dbReference type="PANTHER" id="PTHR38097:SF2">
    <property type="entry name" value="DNA-BINDING PROTEIN STPA"/>
    <property type="match status" value="1"/>
</dbReference>
<dbReference type="PANTHER" id="PTHR38097">
    <property type="match status" value="1"/>
</dbReference>
<dbReference type="Gene3D" id="4.10.430.10">
    <property type="entry name" value="Histone-like protein H-NS, C-terminal domain"/>
    <property type="match status" value="1"/>
</dbReference>
<evidence type="ECO:0000313" key="8">
    <source>
        <dbReference type="Proteomes" id="UP001596114"/>
    </source>
</evidence>
<dbReference type="Proteomes" id="UP001596114">
    <property type="component" value="Unassembled WGS sequence"/>
</dbReference>
<reference evidence="8" key="1">
    <citation type="journal article" date="2019" name="Int. J. Syst. Evol. Microbiol.">
        <title>The Global Catalogue of Microorganisms (GCM) 10K type strain sequencing project: providing services to taxonomists for standard genome sequencing and annotation.</title>
        <authorList>
            <consortium name="The Broad Institute Genomics Platform"/>
            <consortium name="The Broad Institute Genome Sequencing Center for Infectious Disease"/>
            <person name="Wu L."/>
            <person name="Ma J."/>
        </authorList>
    </citation>
    <scope>NUCLEOTIDE SEQUENCE [LARGE SCALE GENOMIC DNA]</scope>
    <source>
        <strain evidence="8">CGMCC 1.16619</strain>
    </source>
</reference>
<comment type="caution">
    <text evidence="7">The sequence shown here is derived from an EMBL/GenBank/DDBJ whole genome shotgun (WGS) entry which is preliminary data.</text>
</comment>
<feature type="domain" description="DNA-binding protein H-NS-like C-terminal" evidence="6">
    <location>
        <begin position="63"/>
        <end position="109"/>
    </location>
</feature>
<gene>
    <name evidence="7" type="ORF">ACFPPA_12000</name>
</gene>
<evidence type="ECO:0000256" key="2">
    <source>
        <dbReference type="ARBA" id="ARBA00010610"/>
    </source>
</evidence>
<dbReference type="InterPro" id="IPR027444">
    <property type="entry name" value="H-NS_C_dom"/>
</dbReference>
<evidence type="ECO:0000256" key="4">
    <source>
        <dbReference type="ARBA" id="ARBA00023125"/>
    </source>
</evidence>
<keyword evidence="8" id="KW-1185">Reference proteome</keyword>